<reference evidence="1" key="1">
    <citation type="submission" date="2022-10" db="EMBL/GenBank/DDBJ databases">
        <title>Complete Genome of Trichothecium roseum strain YXFP-22015, a Plant Pathogen Isolated from Citrus.</title>
        <authorList>
            <person name="Wang Y."/>
            <person name="Zhu L."/>
        </authorList>
    </citation>
    <scope>NUCLEOTIDE SEQUENCE</scope>
    <source>
        <strain evidence="1">YXFP-22015</strain>
    </source>
</reference>
<comment type="caution">
    <text evidence="1">The sequence shown here is derived from an EMBL/GenBank/DDBJ whole genome shotgun (WGS) entry which is preliminary data.</text>
</comment>
<accession>A0ACC0UYA9</accession>
<gene>
    <name evidence="1" type="ORF">N3K66_005346</name>
</gene>
<evidence type="ECO:0000313" key="2">
    <source>
        <dbReference type="Proteomes" id="UP001163324"/>
    </source>
</evidence>
<dbReference type="EMBL" id="CM047944">
    <property type="protein sequence ID" value="KAI9898885.1"/>
    <property type="molecule type" value="Genomic_DNA"/>
</dbReference>
<keyword evidence="2" id="KW-1185">Reference proteome</keyword>
<sequence>MGREFDRLLSDDANILPEPLKIVLTDIAAIEEDFTSQRPMWQQISSTIRDEVMEVLKSQLPSYMVPQTITILDDIPINQNGKVDRQALGKLAVAPTAKGVVRQPRSNNEEQIRAIWAHALGIKAQDIGLDDNFFRLGGDSMTAMRVAGEARKRGLDIVVADIFRFDNLEQLANRPGISKGDITQESDDVSLIESFQLNHLLAELEGLGIAYIPEDVVQVLPSTSVQEGYVFDDFQFQHFTNYFYLDLSETIEVERFKNSCMSLVDMFPILRTCFLRLQRRIWQVVLRNAALNIDVTNVHAESLDESSDRICQEDWNKINPRQLPTAFTLIKHETEGFRLLLRLQHAQYDGVSLPIILQSLLNLYHGIQPRVGPSFSRFLAHAANRRDKSLAYWKQLPARSSSSTRLEGKLGRASSAESPLIHVGAETEVPLPDLDGKITSATVASAAWAVLLSVVAGATDVIYGHRVAGRNSAMDGIEDVVAPCLNVIPVRVRLSPSHQTVPELLHAVQEQFLAVGEADSVGYKDGMRHATDRHITGAEGDGLEFGTVIQHQNVDENPEISMGDATTTATTRVGYFSNPLFMWRSIVMVSYPRHGHRGGNDRTLLLPVGANSHIMSTASAQKIVDGLGDVVARLCGGFANGQSLEECMAGLEIDLTG</sequence>
<name>A0ACC0UYA9_9HYPO</name>
<protein>
    <submittedName>
        <fullName evidence="1">Uncharacterized protein</fullName>
    </submittedName>
</protein>
<evidence type="ECO:0000313" key="1">
    <source>
        <dbReference type="EMBL" id="KAI9898885.1"/>
    </source>
</evidence>
<dbReference type="Proteomes" id="UP001163324">
    <property type="component" value="Chromosome 5"/>
</dbReference>
<organism evidence="1 2">
    <name type="scientific">Trichothecium roseum</name>
    <dbReference type="NCBI Taxonomy" id="47278"/>
    <lineage>
        <taxon>Eukaryota</taxon>
        <taxon>Fungi</taxon>
        <taxon>Dikarya</taxon>
        <taxon>Ascomycota</taxon>
        <taxon>Pezizomycotina</taxon>
        <taxon>Sordariomycetes</taxon>
        <taxon>Hypocreomycetidae</taxon>
        <taxon>Hypocreales</taxon>
        <taxon>Hypocreales incertae sedis</taxon>
        <taxon>Trichothecium</taxon>
    </lineage>
</organism>
<proteinExistence type="predicted"/>